<dbReference type="GO" id="GO:0005829">
    <property type="term" value="C:cytosol"/>
    <property type="evidence" value="ECO:0007669"/>
    <property type="project" value="TreeGrafter"/>
</dbReference>
<accession>A0A1H8DI81</accession>
<evidence type="ECO:0000313" key="4">
    <source>
        <dbReference type="EMBL" id="SEN06989.1"/>
    </source>
</evidence>
<feature type="domain" description="Inosine/uridine-preferring nucleoside hydrolase" evidence="3">
    <location>
        <begin position="6"/>
        <end position="304"/>
    </location>
</feature>
<dbReference type="AlphaFoldDB" id="A0A1H8DI81"/>
<dbReference type="EMBL" id="FOCO01000007">
    <property type="protein sequence ID" value="SEN06989.1"/>
    <property type="molecule type" value="Genomic_DNA"/>
</dbReference>
<dbReference type="Pfam" id="PF01156">
    <property type="entry name" value="IU_nuc_hydro"/>
    <property type="match status" value="1"/>
</dbReference>
<dbReference type="OrthoDB" id="9797882at2"/>
<dbReference type="Gene3D" id="3.90.245.10">
    <property type="entry name" value="Ribonucleoside hydrolase-like"/>
    <property type="match status" value="1"/>
</dbReference>
<dbReference type="GO" id="GO:0006152">
    <property type="term" value="P:purine nucleoside catabolic process"/>
    <property type="evidence" value="ECO:0007669"/>
    <property type="project" value="TreeGrafter"/>
</dbReference>
<keyword evidence="5" id="KW-1185">Reference proteome</keyword>
<evidence type="ECO:0000259" key="3">
    <source>
        <dbReference type="Pfam" id="PF01156"/>
    </source>
</evidence>
<dbReference type="PANTHER" id="PTHR12304">
    <property type="entry name" value="INOSINE-URIDINE PREFERRING NUCLEOSIDE HYDROLASE"/>
    <property type="match status" value="1"/>
</dbReference>
<dbReference type="InterPro" id="IPR023186">
    <property type="entry name" value="IUNH"/>
</dbReference>
<dbReference type="PROSITE" id="PS01247">
    <property type="entry name" value="IUNH"/>
    <property type="match status" value="1"/>
</dbReference>
<dbReference type="STRING" id="1077947.SAMN05216227_100716"/>
<name>A0A1H8DI81_9RHOB</name>
<dbReference type="InterPro" id="IPR015910">
    <property type="entry name" value="I/U_nuclsd_hydro_CS"/>
</dbReference>
<dbReference type="GO" id="GO:0045437">
    <property type="term" value="F:uridine nucleosidase activity"/>
    <property type="evidence" value="ECO:0007669"/>
    <property type="project" value="UniProtKB-ARBA"/>
</dbReference>
<dbReference type="InterPro" id="IPR036452">
    <property type="entry name" value="Ribo_hydro-like"/>
</dbReference>
<evidence type="ECO:0000256" key="2">
    <source>
        <dbReference type="ARBA" id="ARBA00023295"/>
    </source>
</evidence>
<evidence type="ECO:0000313" key="5">
    <source>
        <dbReference type="Proteomes" id="UP000183002"/>
    </source>
</evidence>
<dbReference type="InterPro" id="IPR001910">
    <property type="entry name" value="Inosine/uridine_hydrolase_dom"/>
</dbReference>
<gene>
    <name evidence="4" type="ORF">SAMN05216227_100716</name>
</gene>
<protein>
    <submittedName>
        <fullName evidence="4">Purine nucleosidase</fullName>
    </submittedName>
</protein>
<dbReference type="PANTHER" id="PTHR12304:SF4">
    <property type="entry name" value="URIDINE NUCLEOSIDASE"/>
    <property type="match status" value="1"/>
</dbReference>
<dbReference type="Proteomes" id="UP000183002">
    <property type="component" value="Unassembled WGS sequence"/>
</dbReference>
<dbReference type="GO" id="GO:0008477">
    <property type="term" value="F:purine nucleosidase activity"/>
    <property type="evidence" value="ECO:0007669"/>
    <property type="project" value="TreeGrafter"/>
</dbReference>
<reference evidence="4 5" key="1">
    <citation type="submission" date="2016-10" db="EMBL/GenBank/DDBJ databases">
        <authorList>
            <person name="de Groot N.N."/>
        </authorList>
    </citation>
    <scope>NUCLEOTIDE SEQUENCE [LARGE SCALE GENOMIC DNA]</scope>
    <source>
        <strain evidence="4 5">CGMCC 1.10836</strain>
    </source>
</reference>
<proteinExistence type="predicted"/>
<dbReference type="RefSeq" id="WP_050519021.1">
    <property type="nucleotide sequence ID" value="NZ_FOCO01000007.1"/>
</dbReference>
<keyword evidence="1" id="KW-0378">Hydrolase</keyword>
<dbReference type="CDD" id="cd02651">
    <property type="entry name" value="nuc_hydro_IU_UC_XIUA"/>
    <property type="match status" value="1"/>
</dbReference>
<keyword evidence="2" id="KW-0326">Glycosidase</keyword>
<dbReference type="SUPFAM" id="SSF53590">
    <property type="entry name" value="Nucleoside hydrolase"/>
    <property type="match status" value="1"/>
</dbReference>
<organism evidence="4 5">
    <name type="scientific">Pseudorhodobacter antarcticus</name>
    <dbReference type="NCBI Taxonomy" id="1077947"/>
    <lineage>
        <taxon>Bacteria</taxon>
        <taxon>Pseudomonadati</taxon>
        <taxon>Pseudomonadota</taxon>
        <taxon>Alphaproteobacteria</taxon>
        <taxon>Rhodobacterales</taxon>
        <taxon>Paracoccaceae</taxon>
        <taxon>Pseudorhodobacter</taxon>
    </lineage>
</organism>
<dbReference type="FunFam" id="3.90.245.10:FF:000001">
    <property type="entry name" value="Pyrimidine-specific ribonucleoside hydrolase RihA"/>
    <property type="match status" value="1"/>
</dbReference>
<evidence type="ECO:0000256" key="1">
    <source>
        <dbReference type="ARBA" id="ARBA00022801"/>
    </source>
</evidence>
<sequence length="313" mass="33948">MTPRKIIIDTDPGQDDAVAILLALASPEALDVLGITAVAGNVPLPLTEKNARIICELAGRPDMRVFAGCDAPLKRKLVTAEHVHGKTGLDGPQLPTPTMALQPQHGVDFMIETLRSYPPGTVTLCPLGPLTNIATALTRAPDVIDRVQEIVLMGGAYFEVGNITPAAEFNIYVDPEAAEIVFKSGIPITVLPLDVTHKALTSAARVQAFRDMGTEPGRMVAEWTDFFERYDKEKYGSEGAPLHDPCVIAWLLQPGLFTGRKINVEIETTSELTLGMTVADWWGVTNRPANAFFIGDMDATGFFKLLTDRIARL</sequence>